<keyword evidence="10" id="KW-0430">Lectin</keyword>
<dbReference type="InterPro" id="IPR008271">
    <property type="entry name" value="Ser/Thr_kinase_AS"/>
</dbReference>
<keyword evidence="11 18" id="KW-0547">Nucleotide-binding</keyword>
<evidence type="ECO:0000256" key="9">
    <source>
        <dbReference type="ARBA" id="ARBA00022729"/>
    </source>
</evidence>
<dbReference type="FunFam" id="3.30.200.20:FF:000810">
    <property type="entry name" value="L-type lectin-domain containing receptor kinase S.6"/>
    <property type="match status" value="1"/>
</dbReference>
<dbReference type="AlphaFoldDB" id="A0ABD2Z4T2"/>
<evidence type="ECO:0000256" key="11">
    <source>
        <dbReference type="ARBA" id="ARBA00022741"/>
    </source>
</evidence>
<comment type="caution">
    <text evidence="23">The sequence shown here is derived from an EMBL/GenBank/DDBJ whole genome shotgun (WGS) entry which is preliminary data.</text>
</comment>
<evidence type="ECO:0000313" key="24">
    <source>
        <dbReference type="Proteomes" id="UP001630127"/>
    </source>
</evidence>
<protein>
    <recommendedName>
        <fullName evidence="4">non-specific serine/threonine protein kinase</fullName>
        <ecNumber evidence="4">2.7.11.1</ecNumber>
    </recommendedName>
</protein>
<evidence type="ECO:0000256" key="7">
    <source>
        <dbReference type="ARBA" id="ARBA00022679"/>
    </source>
</evidence>
<dbReference type="SMART" id="SM00220">
    <property type="entry name" value="S_TKc"/>
    <property type="match status" value="1"/>
</dbReference>
<name>A0ABD2Z4T2_9GENT</name>
<dbReference type="Proteomes" id="UP001630127">
    <property type="component" value="Unassembled WGS sequence"/>
</dbReference>
<keyword evidence="14 20" id="KW-1133">Transmembrane helix</keyword>
<feature type="chain" id="PRO_5044857406" description="non-specific serine/threonine protein kinase" evidence="21">
    <location>
        <begin position="23"/>
        <end position="713"/>
    </location>
</feature>
<evidence type="ECO:0000256" key="19">
    <source>
        <dbReference type="SAM" id="MobiDB-lite"/>
    </source>
</evidence>
<dbReference type="Gene3D" id="3.30.200.20">
    <property type="entry name" value="Phosphorylase Kinase, domain 1"/>
    <property type="match status" value="1"/>
</dbReference>
<keyword evidence="17" id="KW-0325">Glycoprotein</keyword>
<comment type="subcellular location">
    <subcellularLocation>
        <location evidence="1">Cell membrane</location>
        <topology evidence="1">Single-pass type I membrane protein</topology>
    </subcellularLocation>
</comment>
<dbReference type="SUPFAM" id="SSF49899">
    <property type="entry name" value="Concanavalin A-like lectins/glucanases"/>
    <property type="match status" value="1"/>
</dbReference>
<keyword evidence="13 18" id="KW-0067">ATP-binding</keyword>
<keyword evidence="9 21" id="KW-0732">Signal</keyword>
<evidence type="ECO:0000256" key="4">
    <source>
        <dbReference type="ARBA" id="ARBA00012513"/>
    </source>
</evidence>
<feature type="compositionally biased region" description="Low complexity" evidence="19">
    <location>
        <begin position="65"/>
        <end position="80"/>
    </location>
</feature>
<keyword evidence="5" id="KW-1003">Cell membrane</keyword>
<dbReference type="GO" id="GO:0005524">
    <property type="term" value="F:ATP binding"/>
    <property type="evidence" value="ECO:0007669"/>
    <property type="project" value="UniProtKB-UniRule"/>
</dbReference>
<feature type="signal peptide" evidence="21">
    <location>
        <begin position="1"/>
        <end position="22"/>
    </location>
</feature>
<evidence type="ECO:0000256" key="5">
    <source>
        <dbReference type="ARBA" id="ARBA00022475"/>
    </source>
</evidence>
<gene>
    <name evidence="23" type="ORF">ACH5RR_026553</name>
</gene>
<dbReference type="EC" id="2.7.11.1" evidence="4"/>
<dbReference type="InterPro" id="IPR019825">
    <property type="entry name" value="Lectin_legB_Mn/Ca_BS"/>
</dbReference>
<feature type="region of interest" description="Disordered" evidence="19">
    <location>
        <begin position="60"/>
        <end position="80"/>
    </location>
</feature>
<keyword evidence="24" id="KW-1185">Reference proteome</keyword>
<evidence type="ECO:0000256" key="12">
    <source>
        <dbReference type="ARBA" id="ARBA00022777"/>
    </source>
</evidence>
<keyword evidence="8 20" id="KW-0812">Transmembrane</keyword>
<evidence type="ECO:0000256" key="6">
    <source>
        <dbReference type="ARBA" id="ARBA00022527"/>
    </source>
</evidence>
<dbReference type="PROSITE" id="PS00107">
    <property type="entry name" value="PROTEIN_KINASE_ATP"/>
    <property type="match status" value="1"/>
</dbReference>
<dbReference type="CDD" id="cd06899">
    <property type="entry name" value="lectin_legume_LecRK_Arcelin_ConA"/>
    <property type="match status" value="1"/>
</dbReference>
<dbReference type="Gene3D" id="2.60.120.200">
    <property type="match status" value="1"/>
</dbReference>
<feature type="binding site" evidence="18">
    <location>
        <position position="410"/>
    </location>
    <ligand>
        <name>ATP</name>
        <dbReference type="ChEBI" id="CHEBI:30616"/>
    </ligand>
</feature>
<dbReference type="Gene3D" id="1.10.510.10">
    <property type="entry name" value="Transferase(Phosphotransferase) domain 1"/>
    <property type="match status" value="1"/>
</dbReference>
<dbReference type="InterPro" id="IPR013320">
    <property type="entry name" value="ConA-like_dom_sf"/>
</dbReference>
<evidence type="ECO:0000313" key="23">
    <source>
        <dbReference type="EMBL" id="KAL3513836.1"/>
    </source>
</evidence>
<evidence type="ECO:0000256" key="14">
    <source>
        <dbReference type="ARBA" id="ARBA00022989"/>
    </source>
</evidence>
<dbReference type="PROSITE" id="PS00108">
    <property type="entry name" value="PROTEIN_KINASE_ST"/>
    <property type="match status" value="1"/>
</dbReference>
<accession>A0ABD2Z4T2</accession>
<comment type="similarity">
    <text evidence="3">In the C-terminal section; belongs to the protein kinase superfamily. Ser/Thr protein kinase family.</text>
</comment>
<dbReference type="Pfam" id="PF00069">
    <property type="entry name" value="Pkinase"/>
    <property type="match status" value="1"/>
</dbReference>
<feature type="region of interest" description="Disordered" evidence="19">
    <location>
        <begin position="691"/>
        <end position="713"/>
    </location>
</feature>
<dbReference type="InterPro" id="IPR017441">
    <property type="entry name" value="Protein_kinase_ATP_BS"/>
</dbReference>
<evidence type="ECO:0000256" key="21">
    <source>
        <dbReference type="SAM" id="SignalP"/>
    </source>
</evidence>
<evidence type="ECO:0000256" key="18">
    <source>
        <dbReference type="PROSITE-ProRule" id="PRU10141"/>
    </source>
</evidence>
<evidence type="ECO:0000256" key="13">
    <source>
        <dbReference type="ARBA" id="ARBA00022840"/>
    </source>
</evidence>
<dbReference type="GO" id="GO:0004674">
    <property type="term" value="F:protein serine/threonine kinase activity"/>
    <property type="evidence" value="ECO:0007669"/>
    <property type="project" value="UniProtKB-KW"/>
</dbReference>
<proteinExistence type="inferred from homology"/>
<organism evidence="23 24">
    <name type="scientific">Cinchona calisaya</name>
    <dbReference type="NCBI Taxonomy" id="153742"/>
    <lineage>
        <taxon>Eukaryota</taxon>
        <taxon>Viridiplantae</taxon>
        <taxon>Streptophyta</taxon>
        <taxon>Embryophyta</taxon>
        <taxon>Tracheophyta</taxon>
        <taxon>Spermatophyta</taxon>
        <taxon>Magnoliopsida</taxon>
        <taxon>eudicotyledons</taxon>
        <taxon>Gunneridae</taxon>
        <taxon>Pentapetalae</taxon>
        <taxon>asterids</taxon>
        <taxon>lamiids</taxon>
        <taxon>Gentianales</taxon>
        <taxon>Rubiaceae</taxon>
        <taxon>Cinchonoideae</taxon>
        <taxon>Cinchoneae</taxon>
        <taxon>Cinchona</taxon>
    </lineage>
</organism>
<evidence type="ECO:0000256" key="10">
    <source>
        <dbReference type="ARBA" id="ARBA00022734"/>
    </source>
</evidence>
<keyword evidence="15 20" id="KW-0472">Membrane</keyword>
<dbReference type="PROSITE" id="PS00307">
    <property type="entry name" value="LECTIN_LEGUME_BETA"/>
    <property type="match status" value="1"/>
</dbReference>
<dbReference type="Pfam" id="PF00139">
    <property type="entry name" value="Lectin_legB"/>
    <property type="match status" value="1"/>
</dbReference>
<evidence type="ECO:0000256" key="15">
    <source>
        <dbReference type="ARBA" id="ARBA00023136"/>
    </source>
</evidence>
<reference evidence="23 24" key="1">
    <citation type="submission" date="2024-11" db="EMBL/GenBank/DDBJ databases">
        <title>A near-complete genome assembly of Cinchona calisaya.</title>
        <authorList>
            <person name="Lian D.C."/>
            <person name="Zhao X.W."/>
            <person name="Wei L."/>
        </authorList>
    </citation>
    <scope>NUCLEOTIDE SEQUENCE [LARGE SCALE GENOMIC DNA]</scope>
    <source>
        <tissue evidence="23">Nenye</tissue>
    </source>
</reference>
<evidence type="ECO:0000256" key="3">
    <source>
        <dbReference type="ARBA" id="ARBA00010217"/>
    </source>
</evidence>
<evidence type="ECO:0000256" key="17">
    <source>
        <dbReference type="ARBA" id="ARBA00023180"/>
    </source>
</evidence>
<dbReference type="InterPro" id="IPR000719">
    <property type="entry name" value="Prot_kinase_dom"/>
</dbReference>
<evidence type="ECO:0000256" key="16">
    <source>
        <dbReference type="ARBA" id="ARBA00023170"/>
    </source>
</evidence>
<dbReference type="PANTHER" id="PTHR27007">
    <property type="match status" value="1"/>
</dbReference>
<comment type="similarity">
    <text evidence="2">In the N-terminal section; belongs to the leguminous lectin family.</text>
</comment>
<dbReference type="CDD" id="cd14066">
    <property type="entry name" value="STKc_IRAK"/>
    <property type="match status" value="1"/>
</dbReference>
<keyword evidence="16" id="KW-0675">Receptor</keyword>
<evidence type="ECO:0000256" key="1">
    <source>
        <dbReference type="ARBA" id="ARBA00004251"/>
    </source>
</evidence>
<keyword evidence="6" id="KW-0723">Serine/threonine-protein kinase</keyword>
<feature type="compositionally biased region" description="Polar residues" evidence="19">
    <location>
        <begin position="702"/>
        <end position="713"/>
    </location>
</feature>
<dbReference type="GO" id="GO:0030246">
    <property type="term" value="F:carbohydrate binding"/>
    <property type="evidence" value="ECO:0007669"/>
    <property type="project" value="UniProtKB-KW"/>
</dbReference>
<dbReference type="FunFam" id="1.10.510.10:FF:000342">
    <property type="entry name" value="L-type lectin-domain containing receptor kinase VIII.1"/>
    <property type="match status" value="1"/>
</dbReference>
<dbReference type="GO" id="GO:0005886">
    <property type="term" value="C:plasma membrane"/>
    <property type="evidence" value="ECO:0007669"/>
    <property type="project" value="UniProtKB-SubCell"/>
</dbReference>
<dbReference type="EMBL" id="JBJUIK010000011">
    <property type="protein sequence ID" value="KAL3513836.1"/>
    <property type="molecule type" value="Genomic_DNA"/>
</dbReference>
<evidence type="ECO:0000259" key="22">
    <source>
        <dbReference type="PROSITE" id="PS50011"/>
    </source>
</evidence>
<dbReference type="SUPFAM" id="SSF56112">
    <property type="entry name" value="Protein kinase-like (PK-like)"/>
    <property type="match status" value="1"/>
</dbReference>
<keyword evidence="7" id="KW-0808">Transferase</keyword>
<keyword evidence="12" id="KW-0418">Kinase</keyword>
<dbReference type="PROSITE" id="PS50011">
    <property type="entry name" value="PROTEIN_KINASE_DOM"/>
    <property type="match status" value="1"/>
</dbReference>
<dbReference type="InterPro" id="IPR001220">
    <property type="entry name" value="Legume_lectin_dom"/>
</dbReference>
<evidence type="ECO:0000256" key="8">
    <source>
        <dbReference type="ARBA" id="ARBA00022692"/>
    </source>
</evidence>
<dbReference type="InterPro" id="IPR050528">
    <property type="entry name" value="L-type_Lectin-RKs"/>
</dbReference>
<feature type="transmembrane region" description="Helical" evidence="20">
    <location>
        <begin position="312"/>
        <end position="340"/>
    </location>
</feature>
<evidence type="ECO:0000256" key="20">
    <source>
        <dbReference type="SAM" id="Phobius"/>
    </source>
</evidence>
<feature type="domain" description="Protein kinase" evidence="22">
    <location>
        <begin position="382"/>
        <end position="648"/>
    </location>
</feature>
<dbReference type="GO" id="GO:0002229">
    <property type="term" value="P:defense response to oomycetes"/>
    <property type="evidence" value="ECO:0007669"/>
    <property type="project" value="UniProtKB-ARBA"/>
</dbReference>
<evidence type="ECO:0000256" key="2">
    <source>
        <dbReference type="ARBA" id="ARBA00008536"/>
    </source>
</evidence>
<dbReference type="InterPro" id="IPR011009">
    <property type="entry name" value="Kinase-like_dom_sf"/>
</dbReference>
<sequence>MDSSSLKLIWANLLFLYLVTSPSSFSSSATAPLYYPANNVTLFGDASFGNNSIRLTQDHQCNTTSSSSSSQESASSSSSLSGIGTAFYINPIRFLDSSTKAIASFSCSFSFTISPSSPSCPFGDGLAFLITSNMNSLSITDGCMGLPEDVSSNQDSSYIAVEFDTSFNPFFDDINGNHVGVDVRKIKSFASVDVVSRGIDLKAGKEMTAWIEYRDSEKMIRVWVGYSHVRPLNPILVAQVDFSEQFKEFMHVGFSASNGGGSAIHSVSRWRFKTFWFRSSVLSMDTVEEGDCLMCFPGDFGQDLSHSRKWKFGLVLVLGGSAAITVILVAVAVYITLCCMRKSKSNAKRKRRSEDQIGRYQGNNEVPKHLSLTEIKEATKGFNEDRIIGEGASAVVYEGEIPSFGNVAVKRFIQEKSIGPSHNSFEHASQLPFYNEFTTMVGCLRHKNLVQLKGWCCERDELVLVYEYMPNGSLDKILHGCSSVTQFLTWERRLNIVLGVASALVYLHEECINQIIHRDVKTCNIMLDAEFNAKLGDFGLAEVYQRSPRTRDATILAGTMGYLAPEYVFSGVPTVKTDVYSFGVVVLEVASGKWPVDEDRIVITDWIWELFEKGKLLDAADPKLKRCFNRKVMERMLIVGLCCTHPDHLKRPTMREAARILQGEAPLPPLPPRKPTVRLQSVLPEGCEEIMGSGGEGLDDTPWSTPRTEFSRN</sequence>